<organism evidence="17 18">
    <name type="scientific">Clostridium grantii DSM 8605</name>
    <dbReference type="NCBI Taxonomy" id="1121316"/>
    <lineage>
        <taxon>Bacteria</taxon>
        <taxon>Bacillati</taxon>
        <taxon>Bacillota</taxon>
        <taxon>Clostridia</taxon>
        <taxon>Eubacteriales</taxon>
        <taxon>Clostridiaceae</taxon>
        <taxon>Clostridium</taxon>
    </lineage>
</organism>
<evidence type="ECO:0000256" key="1">
    <source>
        <dbReference type="ARBA" id="ARBA00000085"/>
    </source>
</evidence>
<keyword evidence="8" id="KW-0547">Nucleotide-binding</keyword>
<evidence type="ECO:0000256" key="3">
    <source>
        <dbReference type="ARBA" id="ARBA00012438"/>
    </source>
</evidence>
<dbReference type="SMART" id="SM00387">
    <property type="entry name" value="HATPase_c"/>
    <property type="match status" value="1"/>
</dbReference>
<dbReference type="SUPFAM" id="SSF55874">
    <property type="entry name" value="ATPase domain of HSP90 chaperone/DNA topoisomerase II/histidine kinase"/>
    <property type="match status" value="1"/>
</dbReference>
<evidence type="ECO:0000256" key="2">
    <source>
        <dbReference type="ARBA" id="ARBA00004651"/>
    </source>
</evidence>
<dbReference type="PROSITE" id="PS50885">
    <property type="entry name" value="HAMP"/>
    <property type="match status" value="1"/>
</dbReference>
<evidence type="ECO:0000313" key="18">
    <source>
        <dbReference type="Proteomes" id="UP000184447"/>
    </source>
</evidence>
<evidence type="ECO:0000313" key="17">
    <source>
        <dbReference type="EMBL" id="SHH64810.1"/>
    </source>
</evidence>
<evidence type="ECO:0000256" key="11">
    <source>
        <dbReference type="ARBA" id="ARBA00022989"/>
    </source>
</evidence>
<dbReference type="Proteomes" id="UP000184447">
    <property type="component" value="Unassembled WGS sequence"/>
</dbReference>
<dbReference type="PRINTS" id="PR00344">
    <property type="entry name" value="BCTRLSENSOR"/>
</dbReference>
<accession>A0A1M5UPD7</accession>
<dbReference type="GO" id="GO:0005886">
    <property type="term" value="C:plasma membrane"/>
    <property type="evidence" value="ECO:0007669"/>
    <property type="project" value="UniProtKB-SubCell"/>
</dbReference>
<evidence type="ECO:0000259" key="15">
    <source>
        <dbReference type="PROSITE" id="PS50109"/>
    </source>
</evidence>
<evidence type="ECO:0000256" key="6">
    <source>
        <dbReference type="ARBA" id="ARBA00022679"/>
    </source>
</evidence>
<evidence type="ECO:0000256" key="12">
    <source>
        <dbReference type="ARBA" id="ARBA00023012"/>
    </source>
</evidence>
<evidence type="ECO:0000259" key="16">
    <source>
        <dbReference type="PROSITE" id="PS50885"/>
    </source>
</evidence>
<keyword evidence="5" id="KW-0597">Phosphoprotein</keyword>
<dbReference type="Pfam" id="PF00512">
    <property type="entry name" value="HisKA"/>
    <property type="match status" value="1"/>
</dbReference>
<dbReference type="AlphaFoldDB" id="A0A1M5UPD7"/>
<dbReference type="EMBL" id="FQXM01000008">
    <property type="protein sequence ID" value="SHH64810.1"/>
    <property type="molecule type" value="Genomic_DNA"/>
</dbReference>
<keyword evidence="4" id="KW-1003">Cell membrane</keyword>
<proteinExistence type="predicted"/>
<dbReference type="CDD" id="cd00082">
    <property type="entry name" value="HisKA"/>
    <property type="match status" value="1"/>
</dbReference>
<comment type="subcellular location">
    <subcellularLocation>
        <location evidence="2">Cell membrane</location>
        <topology evidence="2">Multi-pass membrane protein</topology>
    </subcellularLocation>
</comment>
<dbReference type="FunFam" id="3.30.565.10:FF:000006">
    <property type="entry name" value="Sensor histidine kinase WalK"/>
    <property type="match status" value="1"/>
</dbReference>
<dbReference type="PANTHER" id="PTHR45528">
    <property type="entry name" value="SENSOR HISTIDINE KINASE CPXA"/>
    <property type="match status" value="1"/>
</dbReference>
<dbReference type="SMART" id="SM00304">
    <property type="entry name" value="HAMP"/>
    <property type="match status" value="1"/>
</dbReference>
<dbReference type="SUPFAM" id="SSF47384">
    <property type="entry name" value="Homodimeric domain of signal transducing histidine kinase"/>
    <property type="match status" value="1"/>
</dbReference>
<evidence type="ECO:0000256" key="8">
    <source>
        <dbReference type="ARBA" id="ARBA00022741"/>
    </source>
</evidence>
<dbReference type="Gene3D" id="1.10.287.130">
    <property type="match status" value="1"/>
</dbReference>
<dbReference type="Pfam" id="PF00672">
    <property type="entry name" value="HAMP"/>
    <property type="match status" value="1"/>
</dbReference>
<keyword evidence="9 17" id="KW-0418">Kinase</keyword>
<reference evidence="17 18" key="1">
    <citation type="submission" date="2016-11" db="EMBL/GenBank/DDBJ databases">
        <authorList>
            <person name="Jaros S."/>
            <person name="Januszkiewicz K."/>
            <person name="Wedrychowicz H."/>
        </authorList>
    </citation>
    <scope>NUCLEOTIDE SEQUENCE [LARGE SCALE GENOMIC DNA]</scope>
    <source>
        <strain evidence="17 18">DSM 8605</strain>
    </source>
</reference>
<keyword evidence="6" id="KW-0808">Transferase</keyword>
<keyword evidence="10" id="KW-0067">ATP-binding</keyword>
<evidence type="ECO:0000256" key="9">
    <source>
        <dbReference type="ARBA" id="ARBA00022777"/>
    </source>
</evidence>
<dbReference type="GO" id="GO:0000155">
    <property type="term" value="F:phosphorelay sensor kinase activity"/>
    <property type="evidence" value="ECO:0007669"/>
    <property type="project" value="InterPro"/>
</dbReference>
<evidence type="ECO:0000256" key="7">
    <source>
        <dbReference type="ARBA" id="ARBA00022692"/>
    </source>
</evidence>
<gene>
    <name evidence="17" type="ORF">SAMN02745207_01862</name>
</gene>
<dbReference type="InterPro" id="IPR036097">
    <property type="entry name" value="HisK_dim/P_sf"/>
</dbReference>
<dbReference type="STRING" id="1121316.SAMN02745207_01862"/>
<evidence type="ECO:0000256" key="4">
    <source>
        <dbReference type="ARBA" id="ARBA00022475"/>
    </source>
</evidence>
<feature type="domain" description="Histidine kinase" evidence="15">
    <location>
        <begin position="249"/>
        <end position="463"/>
    </location>
</feature>
<dbReference type="InterPro" id="IPR050398">
    <property type="entry name" value="HssS/ArlS-like"/>
</dbReference>
<dbReference type="InterPro" id="IPR003660">
    <property type="entry name" value="HAMP_dom"/>
</dbReference>
<dbReference type="InterPro" id="IPR036890">
    <property type="entry name" value="HATPase_C_sf"/>
</dbReference>
<protein>
    <recommendedName>
        <fullName evidence="3">histidine kinase</fullName>
        <ecNumber evidence="3">2.7.13.3</ecNumber>
    </recommendedName>
</protein>
<evidence type="ECO:0000256" key="10">
    <source>
        <dbReference type="ARBA" id="ARBA00022840"/>
    </source>
</evidence>
<dbReference type="CDD" id="cd06225">
    <property type="entry name" value="HAMP"/>
    <property type="match status" value="1"/>
</dbReference>
<dbReference type="SUPFAM" id="SSF158472">
    <property type="entry name" value="HAMP domain-like"/>
    <property type="match status" value="1"/>
</dbReference>
<dbReference type="InterPro" id="IPR003661">
    <property type="entry name" value="HisK_dim/P_dom"/>
</dbReference>
<dbReference type="Gene3D" id="3.30.565.10">
    <property type="entry name" value="Histidine kinase-like ATPase, C-terminal domain"/>
    <property type="match status" value="1"/>
</dbReference>
<feature type="transmembrane region" description="Helical" evidence="14">
    <location>
        <begin position="166"/>
        <end position="186"/>
    </location>
</feature>
<evidence type="ECO:0000256" key="5">
    <source>
        <dbReference type="ARBA" id="ARBA00022553"/>
    </source>
</evidence>
<keyword evidence="12" id="KW-0902">Two-component regulatory system</keyword>
<dbReference type="PROSITE" id="PS50109">
    <property type="entry name" value="HIS_KIN"/>
    <property type="match status" value="1"/>
</dbReference>
<dbReference type="InterPro" id="IPR004358">
    <property type="entry name" value="Sig_transdc_His_kin-like_C"/>
</dbReference>
<dbReference type="OrthoDB" id="9813151at2"/>
<dbReference type="PANTHER" id="PTHR45528:SF1">
    <property type="entry name" value="SENSOR HISTIDINE KINASE CPXA"/>
    <property type="match status" value="1"/>
</dbReference>
<name>A0A1M5UPD7_9CLOT</name>
<dbReference type="Gene3D" id="6.10.340.10">
    <property type="match status" value="1"/>
</dbReference>
<comment type="catalytic activity">
    <reaction evidence="1">
        <text>ATP + protein L-histidine = ADP + protein N-phospho-L-histidine.</text>
        <dbReference type="EC" id="2.7.13.3"/>
    </reaction>
</comment>
<evidence type="ECO:0000256" key="13">
    <source>
        <dbReference type="ARBA" id="ARBA00023136"/>
    </source>
</evidence>
<dbReference type="EC" id="2.7.13.3" evidence="3"/>
<dbReference type="GO" id="GO:0005524">
    <property type="term" value="F:ATP binding"/>
    <property type="evidence" value="ECO:0007669"/>
    <property type="project" value="UniProtKB-KW"/>
</dbReference>
<dbReference type="InterPro" id="IPR003594">
    <property type="entry name" value="HATPase_dom"/>
</dbReference>
<dbReference type="Pfam" id="PF02518">
    <property type="entry name" value="HATPase_c"/>
    <property type="match status" value="1"/>
</dbReference>
<keyword evidence="18" id="KW-1185">Reference proteome</keyword>
<dbReference type="InterPro" id="IPR005467">
    <property type="entry name" value="His_kinase_dom"/>
</dbReference>
<keyword evidence="7 14" id="KW-0812">Transmembrane</keyword>
<feature type="domain" description="HAMP" evidence="16">
    <location>
        <begin position="188"/>
        <end position="241"/>
    </location>
</feature>
<evidence type="ECO:0000256" key="14">
    <source>
        <dbReference type="SAM" id="Phobius"/>
    </source>
</evidence>
<keyword evidence="13 14" id="KW-0472">Membrane</keyword>
<keyword evidence="11 14" id="KW-1133">Transmembrane helix</keyword>
<dbReference type="SMART" id="SM00388">
    <property type="entry name" value="HisKA"/>
    <property type="match status" value="1"/>
</dbReference>
<sequence length="463" mass="53352">MKRKISTRITTILVLFVLAILLISSVISNSIIDKRFNNYLENQHEENMLKIKETIENFYYEDSGNFEVLMEQLNELSTIHQLYIEIENKKGKTIYTSGKKALESKNINKMPNRKWMGVQGMNMGEYIEQNYDIIINSEKIAELNIGYIGTYNLTEQDLIFKSAMNVSFLISGVIVLGVALIFSFLISKKISKPITSITNTANEMKNGNYTIRTEFSTKTKEFYDLSNSINYLADNLYKQEALRKRLTSDLVHEIKTPLTILNNHIEAFTDGIWEVDNEKLFSCQEEVLRLSKMVDNLNNIYMLEESKLNLNKEQFDITEFIKKIIGTFKPIYIKKNIELKYIGQDGILVFMDEDKIKQIIYNLLSNAYRYTDNNGEVIVSLEKQKENIVLRVKDNGIGISEEDLRNIFERFYRADASRDRETGGAGIGLTIVKTLIEAHKGSISVKSELNVGSEFIVKMPIRI</sequence>
<dbReference type="RefSeq" id="WP_073338153.1">
    <property type="nucleotide sequence ID" value="NZ_FQXM01000008.1"/>
</dbReference>
<dbReference type="CDD" id="cd00075">
    <property type="entry name" value="HATPase"/>
    <property type="match status" value="1"/>
</dbReference>